<accession>A0A917QZX8</accession>
<dbReference type="RefSeq" id="WP_189162775.1">
    <property type="nucleotide sequence ID" value="NZ_BMNT01000009.1"/>
</dbReference>
<organism evidence="3 4">
    <name type="scientific">Sphaerisporangium melleum</name>
    <dbReference type="NCBI Taxonomy" id="321316"/>
    <lineage>
        <taxon>Bacteria</taxon>
        <taxon>Bacillati</taxon>
        <taxon>Actinomycetota</taxon>
        <taxon>Actinomycetes</taxon>
        <taxon>Streptosporangiales</taxon>
        <taxon>Streptosporangiaceae</taxon>
        <taxon>Sphaerisporangium</taxon>
    </lineage>
</organism>
<dbReference type="GO" id="GO:0008395">
    <property type="term" value="F:steroid hydroxylase activity"/>
    <property type="evidence" value="ECO:0007669"/>
    <property type="project" value="TreeGrafter"/>
</dbReference>
<keyword evidence="2" id="KW-0479">Metal-binding</keyword>
<dbReference type="InterPro" id="IPR017972">
    <property type="entry name" value="Cyt_P450_CS"/>
</dbReference>
<evidence type="ECO:0000256" key="1">
    <source>
        <dbReference type="ARBA" id="ARBA00010617"/>
    </source>
</evidence>
<keyword evidence="2" id="KW-0349">Heme</keyword>
<keyword evidence="2" id="KW-0560">Oxidoreductase</keyword>
<name>A0A917QZX8_9ACTN</name>
<protein>
    <submittedName>
        <fullName evidence="3">Cytochrome P450</fullName>
    </submittedName>
</protein>
<evidence type="ECO:0000313" key="4">
    <source>
        <dbReference type="Proteomes" id="UP000645217"/>
    </source>
</evidence>
<dbReference type="InterPro" id="IPR001128">
    <property type="entry name" value="Cyt_P450"/>
</dbReference>
<dbReference type="PANTHER" id="PTHR46696">
    <property type="entry name" value="P450, PUTATIVE (EUROFUNG)-RELATED"/>
    <property type="match status" value="1"/>
</dbReference>
<dbReference type="Proteomes" id="UP000645217">
    <property type="component" value="Unassembled WGS sequence"/>
</dbReference>
<comment type="similarity">
    <text evidence="1 2">Belongs to the cytochrome P450 family.</text>
</comment>
<sequence>MRIDFGEPKPLDSLDGLRLHDPATYVAGCRHDVWLSLRRHRPVGRDHMPDGTPYWSFATYADCDKIVKDTATYSSEDGTILASVGVGDSAGGQTITLMDPPDHSAIRRPLMRTMRQSVVRRRADAVRAKVLRLIDPLLAGGEHDIARLMRLLPMVAAGDLLGIPEQHWETVAFNTTASIAPEDPEYAVGRDVGDTLRRVHHRLFAVFAETIETRRRDPGEDVVTALLGLEIGGRPIDDRRVMLNCYSVALGANSTTPHVACHTLLALAERPEIWRAVMADPALIPALVEEGARWTSPTHHLIRRVTADTELGGVRMAAGDWVCAWVASANRDEQVFDDPYAFDLRRAPNPHLGFGAGAHYCIGAPASRYALSVIFEELARRRVRFEVAGEVRHLYSNWINGITSLPMRFTPDA</sequence>
<dbReference type="Pfam" id="PF00067">
    <property type="entry name" value="p450"/>
    <property type="match status" value="1"/>
</dbReference>
<dbReference type="PROSITE" id="PS00086">
    <property type="entry name" value="CYTOCHROME_P450"/>
    <property type="match status" value="1"/>
</dbReference>
<keyword evidence="2" id="KW-0503">Monooxygenase</keyword>
<dbReference type="PRINTS" id="PR00359">
    <property type="entry name" value="BP450"/>
</dbReference>
<dbReference type="GO" id="GO:0020037">
    <property type="term" value="F:heme binding"/>
    <property type="evidence" value="ECO:0007669"/>
    <property type="project" value="InterPro"/>
</dbReference>
<dbReference type="GO" id="GO:0006707">
    <property type="term" value="P:cholesterol catabolic process"/>
    <property type="evidence" value="ECO:0007669"/>
    <property type="project" value="TreeGrafter"/>
</dbReference>
<keyword evidence="4" id="KW-1185">Reference proteome</keyword>
<keyword evidence="2" id="KW-0408">Iron</keyword>
<proteinExistence type="inferred from homology"/>
<dbReference type="AlphaFoldDB" id="A0A917QZX8"/>
<dbReference type="InterPro" id="IPR036396">
    <property type="entry name" value="Cyt_P450_sf"/>
</dbReference>
<dbReference type="EMBL" id="BMNT01000009">
    <property type="protein sequence ID" value="GGK78166.1"/>
    <property type="molecule type" value="Genomic_DNA"/>
</dbReference>
<reference evidence="3" key="2">
    <citation type="submission" date="2020-09" db="EMBL/GenBank/DDBJ databases">
        <authorList>
            <person name="Sun Q."/>
            <person name="Ohkuma M."/>
        </authorList>
    </citation>
    <scope>NUCLEOTIDE SEQUENCE</scope>
    <source>
        <strain evidence="3">JCM 13064</strain>
    </source>
</reference>
<dbReference type="PANTHER" id="PTHR46696:SF4">
    <property type="entry name" value="BIOTIN BIOSYNTHESIS CYTOCHROME P450"/>
    <property type="match status" value="1"/>
</dbReference>
<gene>
    <name evidence="3" type="ORF">GCM10007964_21120</name>
</gene>
<evidence type="ECO:0000256" key="2">
    <source>
        <dbReference type="RuleBase" id="RU000461"/>
    </source>
</evidence>
<evidence type="ECO:0000313" key="3">
    <source>
        <dbReference type="EMBL" id="GGK78166.1"/>
    </source>
</evidence>
<reference evidence="3" key="1">
    <citation type="journal article" date="2014" name="Int. J. Syst. Evol. Microbiol.">
        <title>Complete genome sequence of Corynebacterium casei LMG S-19264T (=DSM 44701T), isolated from a smear-ripened cheese.</title>
        <authorList>
            <consortium name="US DOE Joint Genome Institute (JGI-PGF)"/>
            <person name="Walter F."/>
            <person name="Albersmeier A."/>
            <person name="Kalinowski J."/>
            <person name="Ruckert C."/>
        </authorList>
    </citation>
    <scope>NUCLEOTIDE SEQUENCE</scope>
    <source>
        <strain evidence="3">JCM 13064</strain>
    </source>
</reference>
<dbReference type="InterPro" id="IPR002397">
    <property type="entry name" value="Cyt_P450_B"/>
</dbReference>
<dbReference type="SUPFAM" id="SSF48264">
    <property type="entry name" value="Cytochrome P450"/>
    <property type="match status" value="1"/>
</dbReference>
<comment type="caution">
    <text evidence="3">The sequence shown here is derived from an EMBL/GenBank/DDBJ whole genome shotgun (WGS) entry which is preliminary data.</text>
</comment>
<dbReference type="GO" id="GO:0005506">
    <property type="term" value="F:iron ion binding"/>
    <property type="evidence" value="ECO:0007669"/>
    <property type="project" value="InterPro"/>
</dbReference>
<dbReference type="Gene3D" id="1.10.630.10">
    <property type="entry name" value="Cytochrome P450"/>
    <property type="match status" value="1"/>
</dbReference>
<dbReference type="GO" id="GO:0036199">
    <property type="term" value="F:cholest-4-en-3-one 26-monooxygenase activity"/>
    <property type="evidence" value="ECO:0007669"/>
    <property type="project" value="TreeGrafter"/>
</dbReference>